<keyword evidence="1" id="KW-1133">Transmembrane helix</keyword>
<evidence type="ECO:0000313" key="3">
    <source>
        <dbReference type="Proteomes" id="UP000620327"/>
    </source>
</evidence>
<dbReference type="AlphaFoldDB" id="A0A923MKA1"/>
<feature type="transmembrane region" description="Helical" evidence="1">
    <location>
        <begin position="44"/>
        <end position="64"/>
    </location>
</feature>
<proteinExistence type="predicted"/>
<keyword evidence="3" id="KW-1185">Reference proteome</keyword>
<feature type="transmembrane region" description="Helical" evidence="1">
    <location>
        <begin position="73"/>
        <end position="97"/>
    </location>
</feature>
<evidence type="ECO:0000256" key="1">
    <source>
        <dbReference type="SAM" id="Phobius"/>
    </source>
</evidence>
<evidence type="ECO:0000313" key="2">
    <source>
        <dbReference type="EMBL" id="MBC5771069.1"/>
    </source>
</evidence>
<accession>A0A923MKA1</accession>
<dbReference type="RefSeq" id="WP_187015297.1">
    <property type="nucleotide sequence ID" value="NZ_JACOQI010000012.1"/>
</dbReference>
<dbReference type="Proteomes" id="UP000620327">
    <property type="component" value="Unassembled WGS sequence"/>
</dbReference>
<gene>
    <name evidence="2" type="ORF">H8Z83_12195</name>
</gene>
<dbReference type="EMBL" id="JACOQI010000012">
    <property type="protein sequence ID" value="MBC5771069.1"/>
    <property type="molecule type" value="Genomic_DNA"/>
</dbReference>
<name>A0A923MKA1_9FIRM</name>
<sequence length="166" mass="18737">MHNNEATAHGKLNLKSLPICWLIILGGYLLIRMVFLVFGLQLHLTAQGICLALLPYCFGALYLWRCCKNREPLFYALGILLPAIVEKLTLYFLGAYLCGVSPFRVTAVMEAIGTIEPYAVLFTRMPMRYAVNLLFFNWIYILCGIAFSALCFLGLSLFQKRVGDEP</sequence>
<protein>
    <submittedName>
        <fullName evidence="2">Uncharacterized protein</fullName>
    </submittedName>
</protein>
<organism evidence="2 3">
    <name type="scientific">Dysosmobacter segnis</name>
    <dbReference type="NCBI Taxonomy" id="2763042"/>
    <lineage>
        <taxon>Bacteria</taxon>
        <taxon>Bacillati</taxon>
        <taxon>Bacillota</taxon>
        <taxon>Clostridia</taxon>
        <taxon>Eubacteriales</taxon>
        <taxon>Oscillospiraceae</taxon>
        <taxon>Dysosmobacter</taxon>
    </lineage>
</organism>
<feature type="transmembrane region" description="Helical" evidence="1">
    <location>
        <begin position="134"/>
        <end position="158"/>
    </location>
</feature>
<comment type="caution">
    <text evidence="2">The sequence shown here is derived from an EMBL/GenBank/DDBJ whole genome shotgun (WGS) entry which is preliminary data.</text>
</comment>
<reference evidence="2" key="1">
    <citation type="submission" date="2020-08" db="EMBL/GenBank/DDBJ databases">
        <title>Genome public.</title>
        <authorList>
            <person name="Liu C."/>
            <person name="Sun Q."/>
        </authorList>
    </citation>
    <scope>NUCLEOTIDE SEQUENCE</scope>
    <source>
        <strain evidence="2">BX15</strain>
    </source>
</reference>
<feature type="transmembrane region" description="Helical" evidence="1">
    <location>
        <begin position="19"/>
        <end position="38"/>
    </location>
</feature>
<keyword evidence="1" id="KW-0472">Membrane</keyword>
<keyword evidence="1" id="KW-0812">Transmembrane</keyword>
<feature type="transmembrane region" description="Helical" evidence="1">
    <location>
        <begin position="103"/>
        <end position="122"/>
    </location>
</feature>